<feature type="compositionally biased region" description="Pro residues" evidence="1">
    <location>
        <begin position="109"/>
        <end position="118"/>
    </location>
</feature>
<evidence type="ECO:0000313" key="2">
    <source>
        <dbReference type="EMBL" id="CAG9840789.1"/>
    </source>
</evidence>
<evidence type="ECO:0000256" key="1">
    <source>
        <dbReference type="SAM" id="MobiDB-lite"/>
    </source>
</evidence>
<reference evidence="2" key="1">
    <citation type="submission" date="2022-01" db="EMBL/GenBank/DDBJ databases">
        <authorList>
            <person name="King R."/>
        </authorList>
    </citation>
    <scope>NUCLEOTIDE SEQUENCE</scope>
</reference>
<gene>
    <name evidence="2" type="ORF">DIABBA_LOCUS13413</name>
</gene>
<organism evidence="2 3">
    <name type="scientific">Diabrotica balteata</name>
    <name type="common">Banded cucumber beetle</name>
    <dbReference type="NCBI Taxonomy" id="107213"/>
    <lineage>
        <taxon>Eukaryota</taxon>
        <taxon>Metazoa</taxon>
        <taxon>Ecdysozoa</taxon>
        <taxon>Arthropoda</taxon>
        <taxon>Hexapoda</taxon>
        <taxon>Insecta</taxon>
        <taxon>Pterygota</taxon>
        <taxon>Neoptera</taxon>
        <taxon>Endopterygota</taxon>
        <taxon>Coleoptera</taxon>
        <taxon>Polyphaga</taxon>
        <taxon>Cucujiformia</taxon>
        <taxon>Chrysomeloidea</taxon>
        <taxon>Chrysomelidae</taxon>
        <taxon>Galerucinae</taxon>
        <taxon>Diabroticina</taxon>
        <taxon>Diabroticites</taxon>
        <taxon>Diabrotica</taxon>
    </lineage>
</organism>
<proteinExistence type="predicted"/>
<dbReference type="Proteomes" id="UP001153709">
    <property type="component" value="Chromosome 9"/>
</dbReference>
<feature type="compositionally biased region" description="Low complexity" evidence="1">
    <location>
        <begin position="58"/>
        <end position="71"/>
    </location>
</feature>
<feature type="region of interest" description="Disordered" evidence="1">
    <location>
        <begin position="101"/>
        <end position="121"/>
    </location>
</feature>
<keyword evidence="3" id="KW-1185">Reference proteome</keyword>
<dbReference type="OrthoDB" id="6782657at2759"/>
<evidence type="ECO:0000313" key="3">
    <source>
        <dbReference type="Proteomes" id="UP001153709"/>
    </source>
</evidence>
<sequence length="263" mass="29078">MATDREPYTLRSSTATDRAMDQPSSLPEALGHRHGAQPPQRTSPHPVDTELQGTAPDAATQPATSAPLPSATAGIPTTLDVGQMLAALTQAVTALALAQQQQAPKIEHPPTPPAPTPRWKPALKKFSGAEHESPEEFAAVATEHLLDMAIEERHWTAYLLEHGLQGDAATWATTHADARLDHNIFFKRLVDHYSHSSRYTRLLAKLYGHRQKQETAADFITHKMALFNRVAPATPDENRCRIIIDQLRPEIRQFLRANPPRSE</sequence>
<dbReference type="EMBL" id="OU898284">
    <property type="protein sequence ID" value="CAG9840789.1"/>
    <property type="molecule type" value="Genomic_DNA"/>
</dbReference>
<dbReference type="AlphaFoldDB" id="A0A9N9TDM6"/>
<protein>
    <recommendedName>
        <fullName evidence="4">Retrotransposon gag domain-containing protein</fullName>
    </recommendedName>
</protein>
<name>A0A9N9TDM6_DIABA</name>
<feature type="region of interest" description="Disordered" evidence="1">
    <location>
        <begin position="1"/>
        <end position="71"/>
    </location>
</feature>
<evidence type="ECO:0008006" key="4">
    <source>
        <dbReference type="Google" id="ProtNLM"/>
    </source>
</evidence>
<accession>A0A9N9TDM6</accession>